<keyword evidence="1" id="KW-0614">Plasmid</keyword>
<geneLocation type="plasmid" evidence="1">
    <name>pOU7519</name>
</geneLocation>
<reference evidence="1" key="1">
    <citation type="submission" date="2007-10" db="EMBL/GenBank/DDBJ databases">
        <authorList>
            <person name="Fu Y.-M."/>
            <person name="Chu C.-S."/>
            <person name="Chen C.-L."/>
            <person name="Chiu C.-H."/>
        </authorList>
    </citation>
    <scope>NUCLEOTIDE SEQUENCE</scope>
    <source>
        <strain evidence="1">OU7519</strain>
        <plasmid evidence="1">pOU7519</plasmid>
    </source>
</reference>
<evidence type="ECO:0000313" key="1">
    <source>
        <dbReference type="EMBL" id="ABX56842.1"/>
    </source>
</evidence>
<sequence length="363" mass="41516">MITEIRMHTRTKLPAPLAADVAALIKNGMDFLDKAREEFEAKQYKHSVVSFWIAVEILLKVPLASEHWTLVCSGKKVSRKSYLAGDFQSVSFDDVCTRLRDILEKPLPKETEAVFNTIRNHRNRVVHFFHTAFSDSEVETILAEQARAWFALNRLMREDWQQHFASPHNWALALGETQLLRGNEFYAEARLKHIQPELEQLATEGAEFHPCTICHKPAAIMEILAVGKNGPTVYEQTCRVCFHSERHVKFTCPECDTDQVLPVEEEDDDTFICRTCNAELSRYNLLDEENFRHVDEMMYPDGLANCAHCEGHETVCVFGENFLCTRCLEIHTGYDTCEICGTPCEAMGETMRYTGCPHCADED</sequence>
<name>A9QP02_SALET</name>
<organism evidence="1">
    <name type="scientific">Salmonella enterica subsp. enterica serovar Choleraesuis</name>
    <dbReference type="NCBI Taxonomy" id="119912"/>
    <lineage>
        <taxon>Bacteria</taxon>
        <taxon>Pseudomonadati</taxon>
        <taxon>Pseudomonadota</taxon>
        <taxon>Gammaproteobacteria</taxon>
        <taxon>Enterobacterales</taxon>
        <taxon>Enterobacteriaceae</taxon>
        <taxon>Salmonella</taxon>
    </lineage>
</organism>
<protein>
    <submittedName>
        <fullName evidence="1">HsdR</fullName>
    </submittedName>
</protein>
<proteinExistence type="predicted"/>
<dbReference type="SUPFAM" id="SSF144020">
    <property type="entry name" value="FdhE-like"/>
    <property type="match status" value="1"/>
</dbReference>
<dbReference type="AlphaFoldDB" id="A9QP02"/>
<dbReference type="InterPro" id="IPR024064">
    <property type="entry name" value="FdhE-like_sf"/>
</dbReference>
<gene>
    <name evidence="1" type="primary">hsdR</name>
    <name evidence="1" type="ORF">pOU7519_132</name>
</gene>
<accession>A9QP02</accession>
<dbReference type="EMBL" id="EU219534">
    <property type="protein sequence ID" value="ABX56842.1"/>
    <property type="molecule type" value="Genomic_DNA"/>
</dbReference>